<evidence type="ECO:0000313" key="1">
    <source>
        <dbReference type="EMBL" id="RKR84884.1"/>
    </source>
</evidence>
<reference evidence="1 2" key="1">
    <citation type="submission" date="2018-10" db="EMBL/GenBank/DDBJ databases">
        <title>Genomic Encyclopedia of Archaeal and Bacterial Type Strains, Phase II (KMG-II): from individual species to whole genera.</title>
        <authorList>
            <person name="Goeker M."/>
        </authorList>
    </citation>
    <scope>NUCLEOTIDE SEQUENCE [LARGE SCALE GENOMIC DNA]</scope>
    <source>
        <strain evidence="1 2">DSM 18602</strain>
    </source>
</reference>
<dbReference type="AlphaFoldDB" id="A0A495J909"/>
<dbReference type="Proteomes" id="UP000268007">
    <property type="component" value="Unassembled WGS sequence"/>
</dbReference>
<sequence>MNKTEELILTIFKTHSGEWLSPAKVRAIVSAITGHDVLLPTVRRAITCLTRQCKLVRSKTASAYKVFEG</sequence>
<gene>
    <name evidence="1" type="ORF">BDD43_5137</name>
</gene>
<keyword evidence="2" id="KW-1185">Reference proteome</keyword>
<comment type="caution">
    <text evidence="1">The sequence shown here is derived from an EMBL/GenBank/DDBJ whole genome shotgun (WGS) entry which is preliminary data.</text>
</comment>
<accession>A0A495J909</accession>
<name>A0A495J909_9SPHI</name>
<proteinExistence type="predicted"/>
<dbReference type="RefSeq" id="WP_121200819.1">
    <property type="nucleotide sequence ID" value="NZ_RBKU01000001.1"/>
</dbReference>
<dbReference type="EMBL" id="RBKU01000001">
    <property type="protein sequence ID" value="RKR84884.1"/>
    <property type="molecule type" value="Genomic_DNA"/>
</dbReference>
<evidence type="ECO:0000313" key="2">
    <source>
        <dbReference type="Proteomes" id="UP000268007"/>
    </source>
</evidence>
<organism evidence="1 2">
    <name type="scientific">Mucilaginibacter gracilis</name>
    <dbReference type="NCBI Taxonomy" id="423350"/>
    <lineage>
        <taxon>Bacteria</taxon>
        <taxon>Pseudomonadati</taxon>
        <taxon>Bacteroidota</taxon>
        <taxon>Sphingobacteriia</taxon>
        <taxon>Sphingobacteriales</taxon>
        <taxon>Sphingobacteriaceae</taxon>
        <taxon>Mucilaginibacter</taxon>
    </lineage>
</organism>
<protein>
    <submittedName>
        <fullName evidence="1">Uncharacterized protein</fullName>
    </submittedName>
</protein>